<dbReference type="AlphaFoldDB" id="A0A8J3BGH5"/>
<reference evidence="1" key="2">
    <citation type="submission" date="2020-09" db="EMBL/GenBank/DDBJ databases">
        <authorList>
            <person name="Sun Q."/>
            <person name="Ohkuma M."/>
        </authorList>
    </citation>
    <scope>NUCLEOTIDE SEQUENCE</scope>
    <source>
        <strain evidence="1">JCM 3090</strain>
    </source>
</reference>
<comment type="caution">
    <text evidence="1">The sequence shown here is derived from an EMBL/GenBank/DDBJ whole genome shotgun (WGS) entry which is preliminary data.</text>
</comment>
<keyword evidence="2" id="KW-1185">Reference proteome</keyword>
<organism evidence="1 2">
    <name type="scientific">Pilimelia anulata</name>
    <dbReference type="NCBI Taxonomy" id="53371"/>
    <lineage>
        <taxon>Bacteria</taxon>
        <taxon>Bacillati</taxon>
        <taxon>Actinomycetota</taxon>
        <taxon>Actinomycetes</taxon>
        <taxon>Micromonosporales</taxon>
        <taxon>Micromonosporaceae</taxon>
        <taxon>Pilimelia</taxon>
    </lineage>
</organism>
<protein>
    <submittedName>
        <fullName evidence="1">Sulfotransferase family protein</fullName>
    </submittedName>
</protein>
<name>A0A8J3BGH5_9ACTN</name>
<dbReference type="EMBL" id="BMQB01000013">
    <property type="protein sequence ID" value="GGK08889.1"/>
    <property type="molecule type" value="Genomic_DNA"/>
</dbReference>
<reference evidence="1" key="1">
    <citation type="journal article" date="2014" name="Int. J. Syst. Evol. Microbiol.">
        <title>Complete genome sequence of Corynebacterium casei LMG S-19264T (=DSM 44701T), isolated from a smear-ripened cheese.</title>
        <authorList>
            <consortium name="US DOE Joint Genome Institute (JGI-PGF)"/>
            <person name="Walter F."/>
            <person name="Albersmeier A."/>
            <person name="Kalinowski J."/>
            <person name="Ruckert C."/>
        </authorList>
    </citation>
    <scope>NUCLEOTIDE SEQUENCE</scope>
    <source>
        <strain evidence="1">JCM 3090</strain>
    </source>
</reference>
<dbReference type="Proteomes" id="UP000649739">
    <property type="component" value="Unassembled WGS sequence"/>
</dbReference>
<dbReference type="InterPro" id="IPR027417">
    <property type="entry name" value="P-loop_NTPase"/>
</dbReference>
<sequence length="312" mass="33771">MSRVRVLFIGGLGRSGSTLIERLLAARPDVCAVGETVHLWERGLGANERCGCGTPFRDCAFWAAVGERAYGGWDRLDPAAVLALKARVDRTRHLPWLARRTPPAARRGAVADYTDLYGRLHAAAAGVSGAALVVDSSKHASLAFALRFAQGVDLRVLHLVRDAPAVAHSWAKRVRRPEVADRVEYMPVLSPGRASGRWLAQNAAFDALARRAPVHRLRYEDFTADPAGALAEVHRFAGLPGPAPAGAAPPAGPVHSIAGNPLRFAAGPVTVRRDDAWRAGHTGRRRWIVAGTTWPLRLRYGYPVRPTPEEQP</sequence>
<evidence type="ECO:0000313" key="2">
    <source>
        <dbReference type="Proteomes" id="UP000649739"/>
    </source>
</evidence>
<dbReference type="RefSeq" id="WP_229784333.1">
    <property type="nucleotide sequence ID" value="NZ_BMQB01000013.1"/>
</dbReference>
<accession>A0A8J3BGH5</accession>
<dbReference type="SUPFAM" id="SSF52540">
    <property type="entry name" value="P-loop containing nucleoside triphosphate hydrolases"/>
    <property type="match status" value="1"/>
</dbReference>
<evidence type="ECO:0000313" key="1">
    <source>
        <dbReference type="EMBL" id="GGK08889.1"/>
    </source>
</evidence>
<dbReference type="Pfam" id="PF13469">
    <property type="entry name" value="Sulfotransfer_3"/>
    <property type="match status" value="1"/>
</dbReference>
<proteinExistence type="predicted"/>
<gene>
    <name evidence="1" type="ORF">GCM10010123_43450</name>
</gene>
<dbReference type="Gene3D" id="3.40.50.300">
    <property type="entry name" value="P-loop containing nucleotide triphosphate hydrolases"/>
    <property type="match status" value="1"/>
</dbReference>